<evidence type="ECO:0000313" key="1">
    <source>
        <dbReference type="EMBL" id="KDN25354.1"/>
    </source>
</evidence>
<dbReference type="Pfam" id="PF13523">
    <property type="entry name" value="Acetyltransf_8"/>
    <property type="match status" value="1"/>
</dbReference>
<dbReference type="SUPFAM" id="SSF55729">
    <property type="entry name" value="Acyl-CoA N-acyltransferases (Nat)"/>
    <property type="match status" value="1"/>
</dbReference>
<dbReference type="EMBL" id="AOMT01000021">
    <property type="protein sequence ID" value="KDN25354.1"/>
    <property type="molecule type" value="Genomic_DNA"/>
</dbReference>
<protein>
    <submittedName>
        <fullName evidence="1">Siderophore biosynthesis protein</fullName>
    </submittedName>
</protein>
<dbReference type="Proteomes" id="UP000035860">
    <property type="component" value="Unassembled WGS sequence"/>
</dbReference>
<dbReference type="InterPro" id="IPR016181">
    <property type="entry name" value="Acyl_CoA_acyltransferase"/>
</dbReference>
<comment type="caution">
    <text evidence="1">The sequence shown here is derived from an EMBL/GenBank/DDBJ whole genome shotgun (WGS) entry which is preliminary data.</text>
</comment>
<dbReference type="Gene3D" id="3.40.630.30">
    <property type="match status" value="1"/>
</dbReference>
<dbReference type="PANTHER" id="PTHR31438">
    <property type="entry name" value="LYSINE N-ACYLTRANSFERASE C17G9.06C-RELATED"/>
    <property type="match status" value="1"/>
</dbReference>
<dbReference type="GO" id="GO:0016410">
    <property type="term" value="F:N-acyltransferase activity"/>
    <property type="evidence" value="ECO:0007669"/>
    <property type="project" value="TreeGrafter"/>
</dbReference>
<keyword evidence="2" id="KW-1185">Reference proteome</keyword>
<name>A0A066UMF7_9GAMM</name>
<evidence type="ECO:0000313" key="2">
    <source>
        <dbReference type="Proteomes" id="UP000035860"/>
    </source>
</evidence>
<dbReference type="eggNOG" id="COG1670">
    <property type="taxonomic scope" value="Bacteria"/>
</dbReference>
<sequence length="151" mass="17232">MLSFNGNSINHCLSCLFILKKMLADDHQRLYLVGINGEWVGYAEVCEVARDRLSGHYTADKNDLGWHLLLAEAQDVGKGYLRAIMRLLSFFIFEHSPAKKIVGEPDASVKPYEVVAQEFNYMPQYQIVMPEKLQCYIFVTKKGFIVSLPII</sequence>
<gene>
    <name evidence="1" type="ORF">MBO_04704</name>
</gene>
<organism evidence="1 2">
    <name type="scientific">Moraxella bovoculi 237</name>
    <dbReference type="NCBI Taxonomy" id="743974"/>
    <lineage>
        <taxon>Bacteria</taxon>
        <taxon>Pseudomonadati</taxon>
        <taxon>Pseudomonadota</taxon>
        <taxon>Gammaproteobacteria</taxon>
        <taxon>Moraxellales</taxon>
        <taxon>Moraxellaceae</taxon>
        <taxon>Moraxella</taxon>
    </lineage>
</organism>
<reference evidence="1 2" key="1">
    <citation type="journal article" date="2014" name="Genome Announc.">
        <title>Draft Genome Sequence of Moraxella bovoculi Strain 237T (ATCC BAA-1259T) Isolated from a Calf with Infectious Bovine Keratoconjunctivitis.</title>
        <authorList>
            <person name="Calcutt M.J."/>
            <person name="Foecking M.F."/>
            <person name="Martin N.T."/>
            <person name="Mhlanga-Mutangadura T."/>
            <person name="Reilly T.J."/>
        </authorList>
    </citation>
    <scope>NUCLEOTIDE SEQUENCE [LARGE SCALE GENOMIC DNA]</scope>
    <source>
        <strain evidence="1 2">237</strain>
    </source>
</reference>
<accession>A0A066UMF7</accession>
<proteinExistence type="predicted"/>
<dbReference type="AlphaFoldDB" id="A0A066UMF7"/>
<dbReference type="PANTHER" id="PTHR31438:SF1">
    <property type="entry name" value="LYSINE N-ACYLTRANSFERASE C17G9.06C-RELATED"/>
    <property type="match status" value="1"/>
</dbReference>